<keyword evidence="2" id="KW-0732">Signal</keyword>
<dbReference type="InterPro" id="IPR022385">
    <property type="entry name" value="Rhs_assc_core"/>
</dbReference>
<dbReference type="PROSITE" id="PS51174">
    <property type="entry name" value="BARWIN_3"/>
    <property type="match status" value="1"/>
</dbReference>
<gene>
    <name evidence="4" type="ORF">EJO50_00730</name>
</gene>
<evidence type="ECO:0000313" key="4">
    <source>
        <dbReference type="EMBL" id="AZN35137.1"/>
    </source>
</evidence>
<dbReference type="Gene3D" id="2.180.10.10">
    <property type="entry name" value="RHS repeat-associated core"/>
    <property type="match status" value="2"/>
</dbReference>
<dbReference type="OrthoDB" id="8577745at2"/>
<evidence type="ECO:0000256" key="1">
    <source>
        <dbReference type="ARBA" id="ARBA00022737"/>
    </source>
</evidence>
<dbReference type="InterPro" id="IPR001153">
    <property type="entry name" value="Barwin_dom"/>
</dbReference>
<keyword evidence="1" id="KW-0677">Repeat</keyword>
<dbReference type="EMBL" id="CP034433">
    <property type="protein sequence ID" value="AZN35137.1"/>
    <property type="molecule type" value="Genomic_DNA"/>
</dbReference>
<organism evidence="4 5">
    <name type="scientific">Iodobacter ciconiae</name>
    <dbReference type="NCBI Taxonomy" id="2496266"/>
    <lineage>
        <taxon>Bacteria</taxon>
        <taxon>Pseudomonadati</taxon>
        <taxon>Pseudomonadota</taxon>
        <taxon>Betaproteobacteria</taxon>
        <taxon>Neisseriales</taxon>
        <taxon>Chitinibacteraceae</taxon>
        <taxon>Iodobacter</taxon>
    </lineage>
</organism>
<evidence type="ECO:0000256" key="2">
    <source>
        <dbReference type="SAM" id="SignalP"/>
    </source>
</evidence>
<dbReference type="NCBIfam" id="TIGR03696">
    <property type="entry name" value="Rhs_assc_core"/>
    <property type="match status" value="1"/>
</dbReference>
<evidence type="ECO:0000259" key="3">
    <source>
        <dbReference type="PROSITE" id="PS51174"/>
    </source>
</evidence>
<feature type="signal peptide" evidence="2">
    <location>
        <begin position="1"/>
        <end position="29"/>
    </location>
</feature>
<proteinExistence type="predicted"/>
<evidence type="ECO:0000313" key="5">
    <source>
        <dbReference type="Proteomes" id="UP000282438"/>
    </source>
</evidence>
<dbReference type="PANTHER" id="PTHR32305:SF15">
    <property type="entry name" value="PROTEIN RHSA-RELATED"/>
    <property type="match status" value="1"/>
</dbReference>
<protein>
    <submittedName>
        <fullName evidence="4">RHS repeat-associated core domain-containing protein</fullName>
    </submittedName>
</protein>
<dbReference type="Proteomes" id="UP000282438">
    <property type="component" value="Chromosome"/>
</dbReference>
<dbReference type="InterPro" id="IPR050708">
    <property type="entry name" value="T6SS_VgrG/RHS"/>
</dbReference>
<dbReference type="GO" id="GO:0050832">
    <property type="term" value="P:defense response to fungus"/>
    <property type="evidence" value="ECO:0007669"/>
    <property type="project" value="InterPro"/>
</dbReference>
<keyword evidence="5" id="KW-1185">Reference proteome</keyword>
<accession>A0A3S8ZNJ9</accession>
<reference evidence="4 5" key="1">
    <citation type="submission" date="2018-12" db="EMBL/GenBank/DDBJ databases">
        <title>Complete genome sequence of Iodobacter sp. H11R3.</title>
        <authorList>
            <person name="Bae J.-W."/>
        </authorList>
    </citation>
    <scope>NUCLEOTIDE SEQUENCE [LARGE SCALE GENOMIC DNA]</scope>
    <source>
        <strain evidence="4 5">H11R3</strain>
    </source>
</reference>
<feature type="chain" id="PRO_5019419370" evidence="2">
    <location>
        <begin position="30"/>
        <end position="1595"/>
    </location>
</feature>
<dbReference type="KEGG" id="iod:EJO50_00730"/>
<dbReference type="InterPro" id="IPR056823">
    <property type="entry name" value="TEN-like_YD-shell"/>
</dbReference>
<sequence length="1595" mass="177752">MPLKLKGYFMKDWKVVFCFFMVTCFNAMAAPKAINPSEINELISNGYGDIDHVDPFNGVLTIKHQDVFIRGNGGLDIVVNRNYSTQYLNPVAGPEDNSRVISADDRWIGMGYGWTLNVAPKLYIPGNAIDNNPRVDFSINKLCQKQAWHPARDSYEYLIVDLEGKTKKMFPAESGVANSLDNWRLSCEGENNSLLLQDPSGLAYQLTKVNKVYGSHGGSSSGEQTSMAVLIQAEKIYDKNGNWLKIEYENTLVKNIKSKEGAFVSFQYTNNKNGIARLASIETSLGVWKYSYAESTLSPYFYVPYYGYLSKVQRPDGQEYQFSYWDETSHPENHLAGGNPANDDAARSGRLKKMLLPEGGGISFDYSFERNYRAYLWPYQVPDNIHDFNSVFIPIIQESKVVKRVLDNVGEWIYQYKPATQKESGQYDVTTVISPNQIVKYKHIGINYFWRPDLNSLFSPPVQGAWKVGLLVEKKVGDNYTEEYEWDSILHNSNWYSMVTGEGTVGIADNPVRLPLLKNKNITINGIKSSTAYDYDQFGRIVKESEQGFGRKTRTVGYDADLIKRFVFNAVKRQVVSSPQQQDMFIEREFDIGTGRVLSENNNGVFTKFTRYPSGDISTKTDANQRVTYFNNYKRGIAQQEVWPVAEMDNIIISREVDDSGNIKSETDGREFTTRYTFDGINRPTGIYTPIHNPALITWGKDLKIESKGSDTKTTFFDGFGRAIKNEHNGVVIHSRFDSLGRKIFQSYPNSEKGESVEYDALNRPVKRTHGDGSWQRWDYERGAGNRVDETNERGFVIQRYYQSYGNPLDTQLIAVNSVDLPSANIVINRNLQNQITSVSQNGRTRSYEYDKHFFLKKRIDPEIGATTFGRDNLGNMISRQVGNLGVTRYEYDFQNRLKKVVYPNSAPANYEYDENSNILSMAVGSSLRHYTYDANNNLETERVGTGDKWLDSKYSYNANDARSSLTYPNGRVVQFDPDAFGRPTRIGEAVPGIWYHPNGVVQAMTYANGVAQTQTLDDRQWIKTIQVGRGGTGGCGGSPTPPANLSNKPEIIRQNDGNYIYVGNGYYDAQLVKLSYAMIPLDDDLIIPVPAIPANALSPAQLAQGLPLAGNSARDINGNLNPTPCNVAAGGTLYANRSYGYDGVGNVKNIRDSVRPEANRDLDYDAIDRLVVANGSWGAGSIAYDGNGNITSQTFGSYKLNYVYDAASQKLSSTSGAQTGSYQYDVYGNITKRGTGQSYSYDDAGNMAFINKGAANAVAYTYDAKGWRVRSLGPNLDSQQVHIGNNLVSEYDNIKKGWLDHLYLGNQKVADWTWDKDGTQKLEFFHADPAGSPMLATDTAGVVLWAANYYPYGYKLAGGGAGEKNKQWFGGKPQDDESGLQYFGARYYDPVIGRFMAMDPVDWQESNPFHSFNSYAYANNNPWRYVDPDGRVPVDTIWDVANVIYDLGKIAVGAVTGNSAMVASGTVDLAADLVATAIPYVPAGASKVVGGLNKVPNPFGKAGGPQHRAKVKEIVDDIESRGLVAGQEHLVRTPSGNKSRRFVDVVARDKKGDVVEMHQVGRQTKGGNPVSREVKALDDIQGASNVRPQYHPYN</sequence>
<feature type="domain" description="Barwin" evidence="3">
    <location>
        <begin position="1582"/>
        <end position="1595"/>
    </location>
</feature>
<name>A0A3S8ZNJ9_9NEIS</name>
<dbReference type="GO" id="GO:0042742">
    <property type="term" value="P:defense response to bacterium"/>
    <property type="evidence" value="ECO:0007669"/>
    <property type="project" value="InterPro"/>
</dbReference>
<dbReference type="PANTHER" id="PTHR32305">
    <property type="match status" value="1"/>
</dbReference>
<dbReference type="Pfam" id="PF25023">
    <property type="entry name" value="TEN_YD-shell"/>
    <property type="match status" value="1"/>
</dbReference>